<keyword evidence="1" id="KW-0472">Membrane</keyword>
<evidence type="ECO:0000256" key="1">
    <source>
        <dbReference type="SAM" id="Phobius"/>
    </source>
</evidence>
<name>A0A0A8YC26_ARUDO</name>
<dbReference type="EMBL" id="GBRH01276883">
    <property type="protein sequence ID" value="JAD21012.1"/>
    <property type="molecule type" value="Transcribed_RNA"/>
</dbReference>
<reference evidence="2" key="1">
    <citation type="submission" date="2014-09" db="EMBL/GenBank/DDBJ databases">
        <authorList>
            <person name="Magalhaes I.L.F."/>
            <person name="Oliveira U."/>
            <person name="Santos F.R."/>
            <person name="Vidigal T.H.D.A."/>
            <person name="Brescovit A.D."/>
            <person name="Santos A.J."/>
        </authorList>
    </citation>
    <scope>NUCLEOTIDE SEQUENCE</scope>
    <source>
        <tissue evidence="2">Shoot tissue taken approximately 20 cm above the soil surface</tissue>
    </source>
</reference>
<sequence>MLLPSCSYTNLESSTAFSKVGYVLASLNAYLYALLFEN</sequence>
<reference evidence="2" key="2">
    <citation type="journal article" date="2015" name="Data Brief">
        <title>Shoot transcriptome of the giant reed, Arundo donax.</title>
        <authorList>
            <person name="Barrero R.A."/>
            <person name="Guerrero F.D."/>
            <person name="Moolhuijzen P."/>
            <person name="Goolsby J.A."/>
            <person name="Tidwell J."/>
            <person name="Bellgard S.E."/>
            <person name="Bellgard M.I."/>
        </authorList>
    </citation>
    <scope>NUCLEOTIDE SEQUENCE</scope>
    <source>
        <tissue evidence="2">Shoot tissue taken approximately 20 cm above the soil surface</tissue>
    </source>
</reference>
<evidence type="ECO:0000313" key="2">
    <source>
        <dbReference type="EMBL" id="JAD21012.1"/>
    </source>
</evidence>
<keyword evidence="1" id="KW-0812">Transmembrane</keyword>
<dbReference type="AlphaFoldDB" id="A0A0A8YC26"/>
<protein>
    <submittedName>
        <fullName evidence="2">Uncharacterized protein</fullName>
    </submittedName>
</protein>
<keyword evidence="1" id="KW-1133">Transmembrane helix</keyword>
<proteinExistence type="predicted"/>
<feature type="transmembrane region" description="Helical" evidence="1">
    <location>
        <begin position="20"/>
        <end position="36"/>
    </location>
</feature>
<accession>A0A0A8YC26</accession>
<organism evidence="2">
    <name type="scientific">Arundo donax</name>
    <name type="common">Giant reed</name>
    <name type="synonym">Donax arundinaceus</name>
    <dbReference type="NCBI Taxonomy" id="35708"/>
    <lineage>
        <taxon>Eukaryota</taxon>
        <taxon>Viridiplantae</taxon>
        <taxon>Streptophyta</taxon>
        <taxon>Embryophyta</taxon>
        <taxon>Tracheophyta</taxon>
        <taxon>Spermatophyta</taxon>
        <taxon>Magnoliopsida</taxon>
        <taxon>Liliopsida</taxon>
        <taxon>Poales</taxon>
        <taxon>Poaceae</taxon>
        <taxon>PACMAD clade</taxon>
        <taxon>Arundinoideae</taxon>
        <taxon>Arundineae</taxon>
        <taxon>Arundo</taxon>
    </lineage>
</organism>